<proteinExistence type="predicted"/>
<dbReference type="PANTHER" id="PTHR46796:SF10">
    <property type="entry name" value="TRANSCRIPTIONAL ACTIVATOR FEAR"/>
    <property type="match status" value="1"/>
</dbReference>
<feature type="domain" description="HTH araC/xylS-type" evidence="4">
    <location>
        <begin position="200"/>
        <end position="300"/>
    </location>
</feature>
<dbReference type="InterPro" id="IPR050204">
    <property type="entry name" value="AraC_XylS_family_regulators"/>
</dbReference>
<keyword evidence="6" id="KW-1185">Reference proteome</keyword>
<dbReference type="PROSITE" id="PS01124">
    <property type="entry name" value="HTH_ARAC_FAMILY_2"/>
    <property type="match status" value="1"/>
</dbReference>
<dbReference type="SUPFAM" id="SSF46689">
    <property type="entry name" value="Homeodomain-like"/>
    <property type="match status" value="1"/>
</dbReference>
<dbReference type="Proteomes" id="UP000078407">
    <property type="component" value="Unassembled WGS sequence"/>
</dbReference>
<dbReference type="Pfam" id="PF12833">
    <property type="entry name" value="HTH_18"/>
    <property type="match status" value="1"/>
</dbReference>
<dbReference type="InterPro" id="IPR020449">
    <property type="entry name" value="Tscrpt_reg_AraC-type_HTH"/>
</dbReference>
<dbReference type="InterPro" id="IPR009057">
    <property type="entry name" value="Homeodomain-like_sf"/>
</dbReference>
<comment type="caution">
    <text evidence="5">The sequence shown here is derived from an EMBL/GenBank/DDBJ whole genome shotgun (WGS) entry which is preliminary data.</text>
</comment>
<keyword evidence="3" id="KW-0804">Transcription</keyword>
<evidence type="ECO:0000313" key="5">
    <source>
        <dbReference type="EMBL" id="OAT25938.1"/>
    </source>
</evidence>
<keyword evidence="2" id="KW-0238">DNA-binding</keyword>
<sequence length="302" mass="34267">MADSANHERFDSWLDHINRACGPFAGQVTDGGFHGSLQEYHANAMKLSIVDAAHSRLFRTQYEVARSNDAWYYAVFQLDGETVLEQGNNQAVMHSGDITLIDASRPCSINYTQQTKQISLLVPRHMLEQNRRSGELPCAYRLNAEMPVVKMSQRLLHESMKNPTLNACESEAALEALICLLRPVLQVRDALPSKRDKQLERVMGLIDNNIQSEDLRPEWIASEAGMSVRSLYRMFADKGLVVAQYIKNRRLDLCAQALRTVSTTEKLAGIGYNWGFTDHSHFSTAFKLRFGVSPGEYRKRWQ</sequence>
<keyword evidence="1" id="KW-0805">Transcription regulation</keyword>
<evidence type="ECO:0000256" key="1">
    <source>
        <dbReference type="ARBA" id="ARBA00023015"/>
    </source>
</evidence>
<dbReference type="SMART" id="SM00342">
    <property type="entry name" value="HTH_ARAC"/>
    <property type="match status" value="1"/>
</dbReference>
<dbReference type="NCBIfam" id="NF007243">
    <property type="entry name" value="PRK09685.1"/>
    <property type="match status" value="1"/>
</dbReference>
<organism evidence="5 6">
    <name type="scientific">Buttiauxella ferragutiae ATCC 51602</name>
    <dbReference type="NCBI Taxonomy" id="1354252"/>
    <lineage>
        <taxon>Bacteria</taxon>
        <taxon>Pseudomonadati</taxon>
        <taxon>Pseudomonadota</taxon>
        <taxon>Gammaproteobacteria</taxon>
        <taxon>Enterobacterales</taxon>
        <taxon>Enterobacteriaceae</taxon>
        <taxon>Buttiauxella</taxon>
    </lineage>
</organism>
<dbReference type="Gene3D" id="1.10.10.60">
    <property type="entry name" value="Homeodomain-like"/>
    <property type="match status" value="1"/>
</dbReference>
<evidence type="ECO:0000259" key="4">
    <source>
        <dbReference type="PROSITE" id="PS01124"/>
    </source>
</evidence>
<gene>
    <name evidence="5" type="ORF">M976_03230</name>
</gene>
<dbReference type="RefSeq" id="WP_064546668.1">
    <property type="nucleotide sequence ID" value="NZ_LXEQ01000048.1"/>
</dbReference>
<dbReference type="PANTHER" id="PTHR46796">
    <property type="entry name" value="HTH-TYPE TRANSCRIPTIONAL ACTIVATOR RHAS-RELATED"/>
    <property type="match status" value="1"/>
</dbReference>
<evidence type="ECO:0000256" key="2">
    <source>
        <dbReference type="ARBA" id="ARBA00023125"/>
    </source>
</evidence>
<name>A0ABX2W5E4_9ENTR</name>
<protein>
    <submittedName>
        <fullName evidence="5">FeaR family transcriptional activator</fullName>
    </submittedName>
</protein>
<dbReference type="InterPro" id="IPR035418">
    <property type="entry name" value="AraC-bd_2"/>
</dbReference>
<accession>A0ABX2W5E4</accession>
<dbReference type="EMBL" id="LXEQ01000048">
    <property type="protein sequence ID" value="OAT25938.1"/>
    <property type="molecule type" value="Genomic_DNA"/>
</dbReference>
<evidence type="ECO:0000313" key="6">
    <source>
        <dbReference type="Proteomes" id="UP000078407"/>
    </source>
</evidence>
<reference evidence="5 6" key="1">
    <citation type="submission" date="2016-04" db="EMBL/GenBank/DDBJ databases">
        <title>ATOL: Assembling a taxonomically balanced genome-scale reconstruction of the evolutionary history of the Enterobacteriaceae.</title>
        <authorList>
            <person name="Plunkett G.III."/>
            <person name="Neeno-Eckwall E.C."/>
            <person name="Glasner J.D."/>
            <person name="Perna N.T."/>
        </authorList>
    </citation>
    <scope>NUCLEOTIDE SEQUENCE [LARGE SCALE GENOMIC DNA]</scope>
    <source>
        <strain evidence="5 6">ATCC 51602</strain>
    </source>
</reference>
<dbReference type="Pfam" id="PF14525">
    <property type="entry name" value="AraC_binding_2"/>
    <property type="match status" value="1"/>
</dbReference>
<dbReference type="PRINTS" id="PR00032">
    <property type="entry name" value="HTHARAC"/>
</dbReference>
<evidence type="ECO:0000256" key="3">
    <source>
        <dbReference type="ARBA" id="ARBA00023163"/>
    </source>
</evidence>
<dbReference type="InterPro" id="IPR018060">
    <property type="entry name" value="HTH_AraC"/>
</dbReference>